<dbReference type="AlphaFoldDB" id="A0A0F0IEG0"/>
<dbReference type="Pfam" id="PF04062">
    <property type="entry name" value="P21-Arc"/>
    <property type="match status" value="1"/>
</dbReference>
<dbReference type="PIRSF" id="PIRSF016315">
    <property type="entry name" value="ARP2/3_P21-Arc"/>
    <property type="match status" value="1"/>
</dbReference>
<evidence type="ECO:0000256" key="2">
    <source>
        <dbReference type="ARBA" id="ARBA00010856"/>
    </source>
</evidence>
<keyword evidence="5 6" id="KW-0206">Cytoskeleton</keyword>
<sequence>MPAYHSVFLQDQGIPVIGIHSYNVSQTDSISSSPIGNFPVLPLRTRTRGPAYTLPPLPPNVPDTEIAVDSESYDCVDEILSLFRANVLFRNFEINGPADRMLIYGTLFISECLGKVRPNMTALEAGKALNNVALDHFAIPGDASFPLNQAFEPPRDRQDAETLRAYLSQVRQEIAIRLHARLYPGGVGPSKWWLSFAKRKFMGKSF</sequence>
<evidence type="ECO:0000256" key="3">
    <source>
        <dbReference type="ARBA" id="ARBA00022490"/>
    </source>
</evidence>
<comment type="subunit">
    <text evidence="6">Component of the Arp2/3 complex.</text>
</comment>
<dbReference type="GO" id="GO:0003779">
    <property type="term" value="F:actin binding"/>
    <property type="evidence" value="ECO:0007669"/>
    <property type="project" value="UniProtKB-KW"/>
</dbReference>
<dbReference type="Proteomes" id="UP000033540">
    <property type="component" value="Unassembled WGS sequence"/>
</dbReference>
<evidence type="ECO:0000256" key="5">
    <source>
        <dbReference type="ARBA" id="ARBA00023212"/>
    </source>
</evidence>
<name>A0A0F0IEG0_ASPPU</name>
<comment type="similarity">
    <text evidence="2 6">Belongs to the ARPC3 family.</text>
</comment>
<keyword evidence="4 6" id="KW-0009">Actin-binding</keyword>
<protein>
    <recommendedName>
        <fullName evidence="6">Actin-related protein 2/3 complex subunit 3</fullName>
    </recommendedName>
</protein>
<dbReference type="PANTHER" id="PTHR12391">
    <property type="entry name" value="ARP2/3 COMPLEX 21 KD SUBUNIT"/>
    <property type="match status" value="1"/>
</dbReference>
<evidence type="ECO:0000256" key="4">
    <source>
        <dbReference type="ARBA" id="ARBA00023203"/>
    </source>
</evidence>
<comment type="caution">
    <text evidence="7">The sequence shown here is derived from an EMBL/GenBank/DDBJ whole genome shotgun (WGS) entry which is preliminary data.</text>
</comment>
<dbReference type="FunFam" id="1.10.1760.10:FF:000002">
    <property type="entry name" value="Actin-related protein 2/3 complex subunit 3"/>
    <property type="match status" value="1"/>
</dbReference>
<evidence type="ECO:0000313" key="7">
    <source>
        <dbReference type="EMBL" id="KJK65541.1"/>
    </source>
</evidence>
<dbReference type="OrthoDB" id="200404at2759"/>
<organism evidence="7 8">
    <name type="scientific">Aspergillus parasiticus (strain ATCC 56775 / NRRL 5862 / SRRC 143 / SU-1)</name>
    <dbReference type="NCBI Taxonomy" id="1403190"/>
    <lineage>
        <taxon>Eukaryota</taxon>
        <taxon>Fungi</taxon>
        <taxon>Dikarya</taxon>
        <taxon>Ascomycota</taxon>
        <taxon>Pezizomycotina</taxon>
        <taxon>Eurotiomycetes</taxon>
        <taxon>Eurotiomycetidae</taxon>
        <taxon>Eurotiales</taxon>
        <taxon>Aspergillaceae</taxon>
        <taxon>Aspergillus</taxon>
        <taxon>Aspergillus subgen. Circumdati</taxon>
    </lineage>
</organism>
<evidence type="ECO:0000256" key="1">
    <source>
        <dbReference type="ARBA" id="ARBA00004245"/>
    </source>
</evidence>
<gene>
    <name evidence="7" type="ORF">P875_00010199</name>
</gene>
<dbReference type="InterPro" id="IPR036753">
    <property type="entry name" value="ARPC3_sf"/>
</dbReference>
<dbReference type="GO" id="GO:0034314">
    <property type="term" value="P:Arp2/3 complex-mediated actin nucleation"/>
    <property type="evidence" value="ECO:0007669"/>
    <property type="project" value="UniProtKB-UniRule"/>
</dbReference>
<dbReference type="GO" id="GO:0005885">
    <property type="term" value="C:Arp2/3 protein complex"/>
    <property type="evidence" value="ECO:0007669"/>
    <property type="project" value="UniProtKB-UniRule"/>
</dbReference>
<evidence type="ECO:0000256" key="6">
    <source>
        <dbReference type="PIRNR" id="PIRNR016315"/>
    </source>
</evidence>
<dbReference type="Gene3D" id="1.10.1760.10">
    <property type="entry name" value="Actin-related protein 2/3 complex subunit 3"/>
    <property type="match status" value="1"/>
</dbReference>
<comment type="subcellular location">
    <subcellularLocation>
        <location evidence="1 6">Cytoplasm</location>
        <location evidence="1 6">Cytoskeleton</location>
    </subcellularLocation>
</comment>
<dbReference type="EMBL" id="JZEE01000361">
    <property type="protein sequence ID" value="KJK65541.1"/>
    <property type="molecule type" value="Genomic_DNA"/>
</dbReference>
<dbReference type="SUPFAM" id="SSF69060">
    <property type="entry name" value="Arp2/3 complex 21 kDa subunit ARPC3"/>
    <property type="match status" value="1"/>
</dbReference>
<accession>A0A0F0IEG0</accession>
<keyword evidence="3 6" id="KW-0963">Cytoplasm</keyword>
<dbReference type="STRING" id="1403190.A0A0F0IEG0"/>
<reference evidence="7 8" key="1">
    <citation type="submission" date="2015-02" db="EMBL/GenBank/DDBJ databases">
        <title>Draft genome sequence of Aspergillus parasiticus SU-1.</title>
        <authorList>
            <person name="Yu J."/>
            <person name="Fedorova N."/>
            <person name="Yin Y."/>
            <person name="Losada L."/>
            <person name="Zafar N."/>
            <person name="Taujale R."/>
            <person name="Ehrlich K.C."/>
            <person name="Bhatnagar D."/>
            <person name="Cleveland T.E."/>
            <person name="Bennett J.W."/>
            <person name="Nierman W.C."/>
        </authorList>
    </citation>
    <scope>NUCLEOTIDE SEQUENCE [LARGE SCALE GENOMIC DNA]</scope>
    <source>
        <strain evidence="8">ATCC 56775 / NRRL 5862 / SRRC 143 / SU-1</strain>
    </source>
</reference>
<comment type="function">
    <text evidence="6">Functions as component of the Arp2/3 complex which is involved in regulation of actin polymerization and together with an activating nucleation-promoting factor (NPF) mediates the formation of branched actin networks.</text>
</comment>
<evidence type="ECO:0000313" key="8">
    <source>
        <dbReference type="Proteomes" id="UP000033540"/>
    </source>
</evidence>
<proteinExistence type="inferred from homology"/>
<dbReference type="GO" id="GO:0030833">
    <property type="term" value="P:regulation of actin filament polymerization"/>
    <property type="evidence" value="ECO:0007669"/>
    <property type="project" value="InterPro"/>
</dbReference>
<dbReference type="InterPro" id="IPR007204">
    <property type="entry name" value="ARPC3"/>
</dbReference>